<dbReference type="InterPro" id="IPR024607">
    <property type="entry name" value="Sulfatase_CS"/>
</dbReference>
<dbReference type="EMBL" id="ATNM01000110">
    <property type="protein sequence ID" value="EPR67856.1"/>
    <property type="molecule type" value="Genomic_DNA"/>
</dbReference>
<keyword evidence="2" id="KW-0479">Metal-binding</keyword>
<feature type="domain" description="Sulfatase N-terminal" evidence="5">
    <location>
        <begin position="59"/>
        <end position="254"/>
    </location>
</feature>
<dbReference type="STRING" id="641524.ADICYQ_2928"/>
<dbReference type="PATRIC" id="fig|641524.5.peg.2900"/>
<dbReference type="PROSITE" id="PS00149">
    <property type="entry name" value="SULFATASE_2"/>
    <property type="match status" value="1"/>
</dbReference>
<dbReference type="RefSeq" id="WP_020888790.1">
    <property type="nucleotide sequence ID" value="NZ_ATNM01000110.1"/>
</dbReference>
<dbReference type="PANTHER" id="PTHR42693">
    <property type="entry name" value="ARYLSULFATASE FAMILY MEMBER"/>
    <property type="match status" value="1"/>
</dbReference>
<comment type="caution">
    <text evidence="6">The sequence shown here is derived from an EMBL/GenBank/DDBJ whole genome shotgun (WGS) entry which is preliminary data.</text>
</comment>
<gene>
    <name evidence="6" type="ORF">ADICYQ_2928</name>
</gene>
<name>S7VD01_9BACT</name>
<organism evidence="6 7">
    <name type="scientific">Cyclobacterium qasimii M12-11B</name>
    <dbReference type="NCBI Taxonomy" id="641524"/>
    <lineage>
        <taxon>Bacteria</taxon>
        <taxon>Pseudomonadati</taxon>
        <taxon>Bacteroidota</taxon>
        <taxon>Cytophagia</taxon>
        <taxon>Cytophagales</taxon>
        <taxon>Cyclobacteriaceae</taxon>
        <taxon>Cyclobacterium</taxon>
    </lineage>
</organism>
<protein>
    <submittedName>
        <fullName evidence="6">Arylsulfatase</fullName>
        <ecNumber evidence="6">3.1.6.1</ecNumber>
    </submittedName>
</protein>
<dbReference type="SUPFAM" id="SSF53649">
    <property type="entry name" value="Alkaline phosphatase-like"/>
    <property type="match status" value="1"/>
</dbReference>
<dbReference type="Gene3D" id="3.40.720.10">
    <property type="entry name" value="Alkaline Phosphatase, subunit A"/>
    <property type="match status" value="1"/>
</dbReference>
<dbReference type="InterPro" id="IPR050738">
    <property type="entry name" value="Sulfatase"/>
</dbReference>
<proteinExistence type="inferred from homology"/>
<dbReference type="GO" id="GO:0004065">
    <property type="term" value="F:arylsulfatase activity"/>
    <property type="evidence" value="ECO:0007669"/>
    <property type="project" value="UniProtKB-EC"/>
</dbReference>
<dbReference type="EC" id="3.1.6.1" evidence="6"/>
<evidence type="ECO:0000256" key="3">
    <source>
        <dbReference type="ARBA" id="ARBA00022801"/>
    </source>
</evidence>
<sequence length="295" mass="33257">MESLIFSPNRNKRLNLSILYACIFFLFIGNANLNAKVLKEEVGNTPMDQEQIAPSDKRPNFIIIFCDNLGYGDIEPFGSKVIRTPALNRMAQEGRKFTHFLVTAGVCTPSRASIMTGCYSQRVGMHVNPRDGLVLRPISPYGLNPEEVTIAEVLKGVGYITGLIGKWHLGDQPEFLPNNQGFDYFYGIPYSDDMTQEVGLRIGTKFNGSNWPPLPVMENTKVVRAGVDRNLLTKDFTEKALEFITQNQTNHFSFTCHMPCREALLSLLQVRLSRVKVKVDHGETVWRNWIGQLGK</sequence>
<dbReference type="GO" id="GO:0046872">
    <property type="term" value="F:metal ion binding"/>
    <property type="evidence" value="ECO:0007669"/>
    <property type="project" value="UniProtKB-KW"/>
</dbReference>
<evidence type="ECO:0000256" key="4">
    <source>
        <dbReference type="ARBA" id="ARBA00022837"/>
    </source>
</evidence>
<evidence type="ECO:0000313" key="7">
    <source>
        <dbReference type="Proteomes" id="UP000014974"/>
    </source>
</evidence>
<reference evidence="6 7" key="1">
    <citation type="journal article" date="2013" name="Genome Announc.">
        <title>Draft Genome Sequence of Cyclobacterium qasimii Strain M12-11BT, Isolated from Arctic Marine Sediment.</title>
        <authorList>
            <person name="Shivaji S."/>
            <person name="Ara S."/>
            <person name="Singh A."/>
            <person name="Kumar Pinnaka A."/>
        </authorList>
    </citation>
    <scope>NUCLEOTIDE SEQUENCE [LARGE SCALE GENOMIC DNA]</scope>
    <source>
        <strain evidence="6 7">M12-11B</strain>
    </source>
</reference>
<keyword evidence="3 6" id="KW-0378">Hydrolase</keyword>
<dbReference type="PROSITE" id="PS00523">
    <property type="entry name" value="SULFATASE_1"/>
    <property type="match status" value="1"/>
</dbReference>
<evidence type="ECO:0000259" key="5">
    <source>
        <dbReference type="Pfam" id="PF00884"/>
    </source>
</evidence>
<dbReference type="Pfam" id="PF00884">
    <property type="entry name" value="Sulfatase"/>
    <property type="match status" value="1"/>
</dbReference>
<accession>S7VD01</accession>
<evidence type="ECO:0000256" key="1">
    <source>
        <dbReference type="ARBA" id="ARBA00008779"/>
    </source>
</evidence>
<keyword evidence="4" id="KW-0106">Calcium</keyword>
<dbReference type="PANTHER" id="PTHR42693:SF53">
    <property type="entry name" value="ENDO-4-O-SULFATASE"/>
    <property type="match status" value="1"/>
</dbReference>
<dbReference type="InterPro" id="IPR000917">
    <property type="entry name" value="Sulfatase_N"/>
</dbReference>
<dbReference type="InterPro" id="IPR017850">
    <property type="entry name" value="Alkaline_phosphatase_core_sf"/>
</dbReference>
<dbReference type="AlphaFoldDB" id="S7VD01"/>
<dbReference type="Proteomes" id="UP000014974">
    <property type="component" value="Unassembled WGS sequence"/>
</dbReference>
<comment type="similarity">
    <text evidence="1">Belongs to the sulfatase family.</text>
</comment>
<evidence type="ECO:0000313" key="6">
    <source>
        <dbReference type="EMBL" id="EPR67856.1"/>
    </source>
</evidence>
<evidence type="ECO:0000256" key="2">
    <source>
        <dbReference type="ARBA" id="ARBA00022723"/>
    </source>
</evidence>
<dbReference type="eggNOG" id="COG3119">
    <property type="taxonomic scope" value="Bacteria"/>
</dbReference>